<keyword evidence="1" id="KW-0805">Transcription regulation</keyword>
<dbReference type="Proteomes" id="UP001431784">
    <property type="component" value="Unassembled WGS sequence"/>
</dbReference>
<dbReference type="SUPFAM" id="SSF46785">
    <property type="entry name" value="Winged helix' DNA-binding domain"/>
    <property type="match status" value="1"/>
</dbReference>
<name>A0ABT5TEI6_9RHOB</name>
<evidence type="ECO:0000259" key="4">
    <source>
        <dbReference type="PROSITE" id="PS51077"/>
    </source>
</evidence>
<dbReference type="PANTHER" id="PTHR30136">
    <property type="entry name" value="HELIX-TURN-HELIX TRANSCRIPTIONAL REGULATOR, ICLR FAMILY"/>
    <property type="match status" value="1"/>
</dbReference>
<keyword evidence="3" id="KW-0804">Transcription</keyword>
<dbReference type="InterPro" id="IPR005471">
    <property type="entry name" value="Tscrpt_reg_IclR_N"/>
</dbReference>
<reference evidence="6" key="1">
    <citation type="submission" date="2023-02" db="EMBL/GenBank/DDBJ databases">
        <title>Description of Roseinatronobacter alkalisoli sp. nov., an alkaliphilic bacerium isolated from soda soil.</title>
        <authorList>
            <person name="Wei W."/>
        </authorList>
    </citation>
    <scope>NUCLEOTIDE SEQUENCE</scope>
    <source>
        <strain evidence="6">HJB301</strain>
    </source>
</reference>
<feature type="domain" description="HTH iclR-type" evidence="4">
    <location>
        <begin position="7"/>
        <end position="69"/>
    </location>
</feature>
<dbReference type="InterPro" id="IPR014757">
    <property type="entry name" value="Tscrpt_reg_IclR_C"/>
</dbReference>
<evidence type="ECO:0000259" key="5">
    <source>
        <dbReference type="PROSITE" id="PS51078"/>
    </source>
</evidence>
<dbReference type="Pfam" id="PF01614">
    <property type="entry name" value="IclR_C"/>
    <property type="match status" value="1"/>
</dbReference>
<dbReference type="PANTHER" id="PTHR30136:SF35">
    <property type="entry name" value="HTH-TYPE TRANSCRIPTIONAL REGULATOR RV1719"/>
    <property type="match status" value="1"/>
</dbReference>
<protein>
    <submittedName>
        <fullName evidence="6">Helix-turn-helix domain-containing protein</fullName>
    </submittedName>
</protein>
<accession>A0ABT5TEI6</accession>
<evidence type="ECO:0000256" key="2">
    <source>
        <dbReference type="ARBA" id="ARBA00023125"/>
    </source>
</evidence>
<organism evidence="6 7">
    <name type="scientific">Roseinatronobacter alkalisoli</name>
    <dbReference type="NCBI Taxonomy" id="3028235"/>
    <lineage>
        <taxon>Bacteria</taxon>
        <taxon>Pseudomonadati</taxon>
        <taxon>Pseudomonadota</taxon>
        <taxon>Alphaproteobacteria</taxon>
        <taxon>Rhodobacterales</taxon>
        <taxon>Paracoccaceae</taxon>
        <taxon>Roseinatronobacter</taxon>
    </lineage>
</organism>
<dbReference type="Pfam" id="PF09339">
    <property type="entry name" value="HTH_IclR"/>
    <property type="match status" value="1"/>
</dbReference>
<dbReference type="SUPFAM" id="SSF55781">
    <property type="entry name" value="GAF domain-like"/>
    <property type="match status" value="1"/>
</dbReference>
<dbReference type="Gene3D" id="3.30.450.40">
    <property type="match status" value="1"/>
</dbReference>
<keyword evidence="7" id="KW-1185">Reference proteome</keyword>
<feature type="domain" description="IclR-ED" evidence="5">
    <location>
        <begin position="138"/>
        <end position="320"/>
    </location>
</feature>
<dbReference type="PROSITE" id="PS51078">
    <property type="entry name" value="ICLR_ED"/>
    <property type="match status" value="1"/>
</dbReference>
<dbReference type="InterPro" id="IPR029016">
    <property type="entry name" value="GAF-like_dom_sf"/>
</dbReference>
<dbReference type="RefSeq" id="WP_274354193.1">
    <property type="nucleotide sequence ID" value="NZ_JAQZSM010000037.1"/>
</dbReference>
<dbReference type="Gene3D" id="1.10.10.10">
    <property type="entry name" value="Winged helix-like DNA-binding domain superfamily/Winged helix DNA-binding domain"/>
    <property type="match status" value="1"/>
</dbReference>
<proteinExistence type="predicted"/>
<dbReference type="SMART" id="SM00346">
    <property type="entry name" value="HTH_ICLR"/>
    <property type="match status" value="1"/>
</dbReference>
<dbReference type="InterPro" id="IPR036388">
    <property type="entry name" value="WH-like_DNA-bd_sf"/>
</dbReference>
<keyword evidence="2" id="KW-0238">DNA-binding</keyword>
<evidence type="ECO:0000256" key="3">
    <source>
        <dbReference type="ARBA" id="ARBA00023163"/>
    </source>
</evidence>
<evidence type="ECO:0000313" key="7">
    <source>
        <dbReference type="Proteomes" id="UP001431784"/>
    </source>
</evidence>
<dbReference type="InterPro" id="IPR050707">
    <property type="entry name" value="HTH_MetabolicPath_Reg"/>
</dbReference>
<comment type="caution">
    <text evidence="6">The sequence shown here is derived from an EMBL/GenBank/DDBJ whole genome shotgun (WGS) entry which is preliminary data.</text>
</comment>
<dbReference type="EMBL" id="JAQZSM010000037">
    <property type="protein sequence ID" value="MDD7973525.1"/>
    <property type="molecule type" value="Genomic_DNA"/>
</dbReference>
<dbReference type="InterPro" id="IPR036390">
    <property type="entry name" value="WH_DNA-bd_sf"/>
</dbReference>
<evidence type="ECO:0000313" key="6">
    <source>
        <dbReference type="EMBL" id="MDD7973525.1"/>
    </source>
</evidence>
<dbReference type="PROSITE" id="PS51077">
    <property type="entry name" value="HTH_ICLR"/>
    <property type="match status" value="1"/>
</dbReference>
<sequence>MTNNNILQTALKALSVLRLVSEAGAPISMSEVAEQADLSRTAAFRMLKTLEVAGFVQVVQGGKRYEATVNHAGAASFNDALSLLRRISVANPVSGLDEAQLHENTKLSRPQIRAVLDDLHRHRLVDACGAGQWRISPGILGYAQQLLRASPTLAALRPIMQTLSDETGETITFFRESEGFQFVTEVVPCKQPLSYSLPIGSNHSVLRGAAGRAWLCGHDDVEVPQIVHRLMALGTHEPAVGPEALIRDAIRFRKLGYAYCHNERIENAAATAVPITGPTGRIAGVLSVMAPVFRLTEEQGQLLGPRMVALTRDLFGSNTCISGENSEKQLPE</sequence>
<gene>
    <name evidence="6" type="ORF">PUT78_20910</name>
</gene>
<evidence type="ECO:0000256" key="1">
    <source>
        <dbReference type="ARBA" id="ARBA00023015"/>
    </source>
</evidence>